<dbReference type="AlphaFoldDB" id="R7V9X2"/>
<keyword evidence="1" id="KW-0472">Membrane</keyword>
<dbReference type="EMBL" id="KB293867">
    <property type="protein sequence ID" value="ELU15307.1"/>
    <property type="molecule type" value="Genomic_DNA"/>
</dbReference>
<dbReference type="EMBL" id="AMQN01004583">
    <property type="status" value="NOT_ANNOTATED_CDS"/>
    <property type="molecule type" value="Genomic_DNA"/>
</dbReference>
<name>R7V9X2_CAPTE</name>
<keyword evidence="5" id="KW-1185">Reference proteome</keyword>
<dbReference type="OrthoDB" id="8768722at2759"/>
<evidence type="ECO:0000313" key="5">
    <source>
        <dbReference type="Proteomes" id="UP000014760"/>
    </source>
</evidence>
<organism evidence="3">
    <name type="scientific">Capitella teleta</name>
    <name type="common">Polychaete worm</name>
    <dbReference type="NCBI Taxonomy" id="283909"/>
    <lineage>
        <taxon>Eukaryota</taxon>
        <taxon>Metazoa</taxon>
        <taxon>Spiralia</taxon>
        <taxon>Lophotrochozoa</taxon>
        <taxon>Annelida</taxon>
        <taxon>Polychaeta</taxon>
        <taxon>Sedentaria</taxon>
        <taxon>Scolecida</taxon>
        <taxon>Capitellidae</taxon>
        <taxon>Capitella</taxon>
    </lineage>
</organism>
<dbReference type="Gene3D" id="1.20.140.150">
    <property type="match status" value="1"/>
</dbReference>
<feature type="transmembrane region" description="Helical" evidence="1">
    <location>
        <begin position="66"/>
        <end position="89"/>
    </location>
</feature>
<evidence type="ECO:0000256" key="2">
    <source>
        <dbReference type="SAM" id="SignalP"/>
    </source>
</evidence>
<dbReference type="Proteomes" id="UP000014760">
    <property type="component" value="Unassembled WGS sequence"/>
</dbReference>
<gene>
    <name evidence="3" type="ORF">CAPTEDRAFT_104380</name>
</gene>
<evidence type="ECO:0000313" key="3">
    <source>
        <dbReference type="EMBL" id="ELU15307.1"/>
    </source>
</evidence>
<dbReference type="GO" id="GO:0045879">
    <property type="term" value="P:negative regulation of smoothened signaling pathway"/>
    <property type="evidence" value="ECO:0007669"/>
    <property type="project" value="TreeGrafter"/>
</dbReference>
<dbReference type="PANTHER" id="PTHR31186">
    <property type="entry name" value="MODULATOR OF SMOOTHENED PROTEIN"/>
    <property type="match status" value="1"/>
</dbReference>
<keyword evidence="1" id="KW-1133">Transmembrane helix</keyword>
<feature type="signal peptide" evidence="2">
    <location>
        <begin position="1"/>
        <end position="21"/>
    </location>
</feature>
<keyword evidence="2" id="KW-0732">Signal</keyword>
<proteinExistence type="predicted"/>
<dbReference type="Pfam" id="PF18800">
    <property type="entry name" value="Atthog"/>
    <property type="match status" value="1"/>
</dbReference>
<dbReference type="HOGENOM" id="CLU_111296_0_0_1"/>
<reference evidence="5" key="1">
    <citation type="submission" date="2012-12" db="EMBL/GenBank/DDBJ databases">
        <authorList>
            <person name="Hellsten U."/>
            <person name="Grimwood J."/>
            <person name="Chapman J.A."/>
            <person name="Shapiro H."/>
            <person name="Aerts A."/>
            <person name="Otillar R.P."/>
            <person name="Terry A.Y."/>
            <person name="Boore J.L."/>
            <person name="Simakov O."/>
            <person name="Marletaz F."/>
            <person name="Cho S.-J."/>
            <person name="Edsinger-Gonzales E."/>
            <person name="Havlak P."/>
            <person name="Kuo D.-H."/>
            <person name="Larsson T."/>
            <person name="Lv J."/>
            <person name="Arendt D."/>
            <person name="Savage R."/>
            <person name="Osoegawa K."/>
            <person name="de Jong P."/>
            <person name="Lindberg D.R."/>
            <person name="Seaver E.C."/>
            <person name="Weisblat D.A."/>
            <person name="Putnam N.H."/>
            <person name="Grigoriev I.V."/>
            <person name="Rokhsar D.S."/>
        </authorList>
    </citation>
    <scope>NUCLEOTIDE SEQUENCE</scope>
    <source>
        <strain evidence="5">I ESC-2004</strain>
    </source>
</reference>
<feature type="transmembrane region" description="Helical" evidence="1">
    <location>
        <begin position="141"/>
        <end position="160"/>
    </location>
</feature>
<dbReference type="GO" id="GO:0005794">
    <property type="term" value="C:Golgi apparatus"/>
    <property type="evidence" value="ECO:0007669"/>
    <property type="project" value="TreeGrafter"/>
</dbReference>
<evidence type="ECO:0000256" key="1">
    <source>
        <dbReference type="SAM" id="Phobius"/>
    </source>
</evidence>
<reference evidence="4" key="3">
    <citation type="submission" date="2015-06" db="UniProtKB">
        <authorList>
            <consortium name="EnsemblMetazoa"/>
        </authorList>
    </citation>
    <scope>IDENTIFICATION</scope>
</reference>
<reference evidence="3 5" key="2">
    <citation type="journal article" date="2013" name="Nature">
        <title>Insights into bilaterian evolution from three spiralian genomes.</title>
        <authorList>
            <person name="Simakov O."/>
            <person name="Marletaz F."/>
            <person name="Cho S.J."/>
            <person name="Edsinger-Gonzales E."/>
            <person name="Havlak P."/>
            <person name="Hellsten U."/>
            <person name="Kuo D.H."/>
            <person name="Larsson T."/>
            <person name="Lv J."/>
            <person name="Arendt D."/>
            <person name="Savage R."/>
            <person name="Osoegawa K."/>
            <person name="de Jong P."/>
            <person name="Grimwood J."/>
            <person name="Chapman J.A."/>
            <person name="Shapiro H."/>
            <person name="Aerts A."/>
            <person name="Otillar R.P."/>
            <person name="Terry A.Y."/>
            <person name="Boore J.L."/>
            <person name="Grigoriev I.V."/>
            <person name="Lindberg D.R."/>
            <person name="Seaver E.C."/>
            <person name="Weisblat D.A."/>
            <person name="Putnam N.H."/>
            <person name="Rokhsar D.S."/>
        </authorList>
    </citation>
    <scope>NUCLEOTIDE SEQUENCE</scope>
    <source>
        <strain evidence="3 5">I ESC-2004</strain>
    </source>
</reference>
<dbReference type="OMA" id="ICIFIGC"/>
<dbReference type="GO" id="GO:0060170">
    <property type="term" value="C:ciliary membrane"/>
    <property type="evidence" value="ECO:0007669"/>
    <property type="project" value="TreeGrafter"/>
</dbReference>
<evidence type="ECO:0000313" key="4">
    <source>
        <dbReference type="EnsemblMetazoa" id="CapteP104380"/>
    </source>
</evidence>
<dbReference type="FunFam" id="1.20.140.150:FF:000006">
    <property type="entry name" value="uncharacterized protein C16orf52 homolog"/>
    <property type="match status" value="1"/>
</dbReference>
<sequence>MDKLSMISGALFFAADLFAIASLSMPNWIVTNVAGDTQIGLLHTCLTIAGRSTQCFTPEQMRPEWMLTFLCIIVGIACVSVTIVLLGVSYWKYSVMKFARWLGFVAMIMFCLAAVIFPIGFDMDQIGGEPYQLPSSHQVGISYIFFVLALWITVVSELFAGKVCLPHF</sequence>
<dbReference type="FunCoup" id="R7V9X2">
    <property type="interactions" value="551"/>
</dbReference>
<dbReference type="EnsemblMetazoa" id="CapteT104380">
    <property type="protein sequence ID" value="CapteP104380"/>
    <property type="gene ID" value="CapteG104380"/>
</dbReference>
<feature type="chain" id="PRO_5008788829" evidence="2">
    <location>
        <begin position="22"/>
        <end position="168"/>
    </location>
</feature>
<dbReference type="InterPro" id="IPR037663">
    <property type="entry name" value="Mosmo"/>
</dbReference>
<dbReference type="PANTHER" id="PTHR31186:SF1">
    <property type="entry name" value="MODULATOR OF SMOOTHENED PROTEIN"/>
    <property type="match status" value="1"/>
</dbReference>
<feature type="transmembrane region" description="Helical" evidence="1">
    <location>
        <begin position="101"/>
        <end position="121"/>
    </location>
</feature>
<dbReference type="STRING" id="283909.R7V9X2"/>
<accession>R7V9X2</accession>
<keyword evidence="1" id="KW-0812">Transmembrane</keyword>
<protein>
    <submittedName>
        <fullName evidence="3 4">Uncharacterized protein</fullName>
    </submittedName>
</protein>